<comment type="caution">
    <text evidence="8">The sequence shown here is derived from an EMBL/GenBank/DDBJ whole genome shotgun (WGS) entry which is preliminary data.</text>
</comment>
<dbReference type="AlphaFoldDB" id="A0A482VJ40"/>
<dbReference type="Pfam" id="PF00743">
    <property type="entry name" value="FMO-like"/>
    <property type="match status" value="2"/>
</dbReference>
<dbReference type="GO" id="GO:0004499">
    <property type="term" value="F:N,N-dimethylaniline monooxygenase activity"/>
    <property type="evidence" value="ECO:0007669"/>
    <property type="project" value="InterPro"/>
</dbReference>
<name>A0A482VJ40_ASBVE</name>
<evidence type="ECO:0000313" key="8">
    <source>
        <dbReference type="EMBL" id="RZC32527.1"/>
    </source>
</evidence>
<keyword evidence="6" id="KW-0560">Oxidoreductase</keyword>
<gene>
    <name evidence="8" type="ORF">BDFB_014889</name>
</gene>
<protein>
    <submittedName>
        <fullName evidence="8">FMO-like and/or Pyr redox 3 domain containing protein</fullName>
    </submittedName>
</protein>
<dbReference type="SUPFAM" id="SSF51905">
    <property type="entry name" value="FAD/NAD(P)-binding domain"/>
    <property type="match status" value="1"/>
</dbReference>
<dbReference type="EMBL" id="QDEB01096548">
    <property type="protein sequence ID" value="RZC32527.1"/>
    <property type="molecule type" value="Genomic_DNA"/>
</dbReference>
<dbReference type="InterPro" id="IPR050346">
    <property type="entry name" value="FMO-like"/>
</dbReference>
<evidence type="ECO:0000256" key="5">
    <source>
        <dbReference type="ARBA" id="ARBA00022857"/>
    </source>
</evidence>
<dbReference type="Gene3D" id="3.50.50.60">
    <property type="entry name" value="FAD/NAD(P)-binding domain"/>
    <property type="match status" value="2"/>
</dbReference>
<dbReference type="InterPro" id="IPR036188">
    <property type="entry name" value="FAD/NAD-bd_sf"/>
</dbReference>
<dbReference type="GO" id="GO:0050661">
    <property type="term" value="F:NADP binding"/>
    <property type="evidence" value="ECO:0007669"/>
    <property type="project" value="InterPro"/>
</dbReference>
<evidence type="ECO:0000256" key="2">
    <source>
        <dbReference type="ARBA" id="ARBA00009183"/>
    </source>
</evidence>
<dbReference type="InterPro" id="IPR020946">
    <property type="entry name" value="Flavin_mOase-like"/>
</dbReference>
<evidence type="ECO:0000256" key="7">
    <source>
        <dbReference type="ARBA" id="ARBA00023033"/>
    </source>
</evidence>
<dbReference type="Proteomes" id="UP000292052">
    <property type="component" value="Unassembled WGS sequence"/>
</dbReference>
<evidence type="ECO:0000256" key="3">
    <source>
        <dbReference type="ARBA" id="ARBA00022630"/>
    </source>
</evidence>
<accession>A0A482VJ40</accession>
<reference evidence="8 9" key="1">
    <citation type="submission" date="2017-03" db="EMBL/GenBank/DDBJ databases">
        <title>Genome of the blue death feigning beetle - Asbolus verrucosus.</title>
        <authorList>
            <person name="Rider S.D."/>
        </authorList>
    </citation>
    <scope>NUCLEOTIDE SEQUENCE [LARGE SCALE GENOMIC DNA]</scope>
    <source>
        <strain evidence="8">Butters</strain>
        <tissue evidence="8">Head and leg muscle</tissue>
    </source>
</reference>
<keyword evidence="4" id="KW-0274">FAD</keyword>
<comment type="similarity">
    <text evidence="2">Belongs to the FMO family.</text>
</comment>
<comment type="cofactor">
    <cofactor evidence="1">
        <name>FAD</name>
        <dbReference type="ChEBI" id="CHEBI:57692"/>
    </cofactor>
</comment>
<evidence type="ECO:0000313" key="9">
    <source>
        <dbReference type="Proteomes" id="UP000292052"/>
    </source>
</evidence>
<keyword evidence="3" id="KW-0285">Flavoprotein</keyword>
<evidence type="ECO:0000256" key="1">
    <source>
        <dbReference type="ARBA" id="ARBA00001974"/>
    </source>
</evidence>
<evidence type="ECO:0000256" key="6">
    <source>
        <dbReference type="ARBA" id="ARBA00023002"/>
    </source>
</evidence>
<dbReference type="GO" id="GO:0050660">
    <property type="term" value="F:flavin adenine dinucleotide binding"/>
    <property type="evidence" value="ECO:0007669"/>
    <property type="project" value="InterPro"/>
</dbReference>
<dbReference type="STRING" id="1661398.A0A482VJ40"/>
<keyword evidence="7" id="KW-0503">Monooxygenase</keyword>
<keyword evidence="9" id="KW-1185">Reference proteome</keyword>
<dbReference type="OrthoDB" id="6428144at2759"/>
<keyword evidence="5" id="KW-0521">NADP</keyword>
<proteinExistence type="inferred from homology"/>
<dbReference type="FunFam" id="3.50.50.60:FF:000138">
    <property type="entry name" value="Flavin-containing monooxygenase"/>
    <property type="match status" value="1"/>
</dbReference>
<feature type="non-terminal residue" evidence="8">
    <location>
        <position position="177"/>
    </location>
</feature>
<dbReference type="PANTHER" id="PTHR23023">
    <property type="entry name" value="DIMETHYLANILINE MONOOXYGENASE"/>
    <property type="match status" value="1"/>
</dbReference>
<organism evidence="8 9">
    <name type="scientific">Asbolus verrucosus</name>
    <name type="common">Desert ironclad beetle</name>
    <dbReference type="NCBI Taxonomy" id="1661398"/>
    <lineage>
        <taxon>Eukaryota</taxon>
        <taxon>Metazoa</taxon>
        <taxon>Ecdysozoa</taxon>
        <taxon>Arthropoda</taxon>
        <taxon>Hexapoda</taxon>
        <taxon>Insecta</taxon>
        <taxon>Pterygota</taxon>
        <taxon>Neoptera</taxon>
        <taxon>Endopterygota</taxon>
        <taxon>Coleoptera</taxon>
        <taxon>Polyphaga</taxon>
        <taxon>Cucujiformia</taxon>
        <taxon>Tenebrionidae</taxon>
        <taxon>Pimeliinae</taxon>
        <taxon>Asbolus</taxon>
    </lineage>
</organism>
<evidence type="ECO:0000256" key="4">
    <source>
        <dbReference type="ARBA" id="ARBA00022827"/>
    </source>
</evidence>
<sequence length="177" mass="19978">MVVEIHPLEDKWQVKSVDGPSNEEFISIYDAVMVCSGNYNEPARPKLSGVEKFKGSISHSQQYRSPESFTDQKVLVIGGGPSGMDLVQQISFVAEHVRIFHTEATATMKFRSNVSKKPDVLRIKDDNEVEFTDNSCDRFDSIVYCTGYKYSFPFLDGSCGVTVDDYNIVRPLYKQVI</sequence>